<reference evidence="1 2" key="1">
    <citation type="submission" date="2016-07" db="EMBL/GenBank/DDBJ databases">
        <title>Draft genome of Scalindua rubra, obtained from a brine-seawater interface in the Red Sea, sheds light on salt adaptation in anammox bacteria.</title>
        <authorList>
            <person name="Speth D.R."/>
            <person name="Lagkouvardos I."/>
            <person name="Wang Y."/>
            <person name="Qian P.-Y."/>
            <person name="Dutilh B.E."/>
            <person name="Jetten M.S."/>
        </authorList>
    </citation>
    <scope>NUCLEOTIDE SEQUENCE [LARGE SCALE GENOMIC DNA]</scope>
    <source>
        <strain evidence="1">BSI-1</strain>
    </source>
</reference>
<evidence type="ECO:0000313" key="2">
    <source>
        <dbReference type="Proteomes" id="UP000094056"/>
    </source>
</evidence>
<sequence>MSEGSGYEKQSKGLGKTGEVYIVNSEKLMITGSRFIEDAVLKQIVDTKGVQTAFD</sequence>
<organism evidence="1 2">
    <name type="scientific">Candidatus Scalindua rubra</name>
    <dbReference type="NCBI Taxonomy" id="1872076"/>
    <lineage>
        <taxon>Bacteria</taxon>
        <taxon>Pseudomonadati</taxon>
        <taxon>Planctomycetota</taxon>
        <taxon>Candidatus Brocadiia</taxon>
        <taxon>Candidatus Brocadiales</taxon>
        <taxon>Candidatus Scalinduaceae</taxon>
        <taxon>Candidatus Scalindua</taxon>
    </lineage>
</organism>
<evidence type="ECO:0000313" key="1">
    <source>
        <dbReference type="EMBL" id="ODS32338.1"/>
    </source>
</evidence>
<gene>
    <name evidence="1" type="ORF">SCARUB_02534</name>
</gene>
<name>A0A1E3X9P4_9BACT</name>
<protein>
    <submittedName>
        <fullName evidence="1">Two-component sensor kinase</fullName>
    </submittedName>
</protein>
<dbReference type="Proteomes" id="UP000094056">
    <property type="component" value="Unassembled WGS sequence"/>
</dbReference>
<keyword evidence="1" id="KW-0418">Kinase</keyword>
<keyword evidence="1" id="KW-0808">Transferase</keyword>
<comment type="caution">
    <text evidence="1">The sequence shown here is derived from an EMBL/GenBank/DDBJ whole genome shotgun (WGS) entry which is preliminary data.</text>
</comment>
<dbReference type="AlphaFoldDB" id="A0A1E3X9P4"/>
<dbReference type="EMBL" id="MAYW01000067">
    <property type="protein sequence ID" value="ODS32338.1"/>
    <property type="molecule type" value="Genomic_DNA"/>
</dbReference>
<proteinExistence type="predicted"/>
<accession>A0A1E3X9P4</accession>
<dbReference type="GO" id="GO:0016301">
    <property type="term" value="F:kinase activity"/>
    <property type="evidence" value="ECO:0007669"/>
    <property type="project" value="UniProtKB-KW"/>
</dbReference>